<evidence type="ECO:0000313" key="3">
    <source>
        <dbReference type="Proteomes" id="UP000075714"/>
    </source>
</evidence>
<dbReference type="AlphaFoldDB" id="A0A150G0C6"/>
<reference evidence="3" key="1">
    <citation type="journal article" date="2016" name="Nat. Commun.">
        <title>The Gonium pectorale genome demonstrates co-option of cell cycle regulation during the evolution of multicellularity.</title>
        <authorList>
            <person name="Hanschen E.R."/>
            <person name="Marriage T.N."/>
            <person name="Ferris P.J."/>
            <person name="Hamaji T."/>
            <person name="Toyoda A."/>
            <person name="Fujiyama A."/>
            <person name="Neme R."/>
            <person name="Noguchi H."/>
            <person name="Minakuchi Y."/>
            <person name="Suzuki M."/>
            <person name="Kawai-Toyooka H."/>
            <person name="Smith D.R."/>
            <person name="Sparks H."/>
            <person name="Anderson J."/>
            <person name="Bakaric R."/>
            <person name="Luria V."/>
            <person name="Karger A."/>
            <person name="Kirschner M.W."/>
            <person name="Durand P.M."/>
            <person name="Michod R.E."/>
            <person name="Nozaki H."/>
            <person name="Olson B.J."/>
        </authorList>
    </citation>
    <scope>NUCLEOTIDE SEQUENCE [LARGE SCALE GENOMIC DNA]</scope>
    <source>
        <strain evidence="3">NIES-2863</strain>
    </source>
</reference>
<feature type="region of interest" description="Disordered" evidence="1">
    <location>
        <begin position="53"/>
        <end position="145"/>
    </location>
</feature>
<feature type="compositionally biased region" description="Basic and acidic residues" evidence="1">
    <location>
        <begin position="133"/>
        <end position="145"/>
    </location>
</feature>
<sequence>MANLLELFEQAHHLRAVNDGERGVATPALGPTAPNRREPILFEDAVLDLSGNVTPQWAKPTSKPAAPPPPGSAPALVGAGAGNGAGPSLPRYKGPPAGNTADGSDSSDGSDNNDSSDNGSDEDMEEVGNIGWRKTDNPEARKEMGKQCYEATSHLLDYEDKNAPLTAEIKEHRKTRSVNQLVGYGSDPWVVKWSIGQT</sequence>
<accession>A0A150G0C6</accession>
<proteinExistence type="predicted"/>
<comment type="caution">
    <text evidence="2">The sequence shown here is derived from an EMBL/GenBank/DDBJ whole genome shotgun (WGS) entry which is preliminary data.</text>
</comment>
<gene>
    <name evidence="2" type="ORF">GPECTOR_95g691</name>
</gene>
<feature type="compositionally biased region" description="Low complexity" evidence="1">
    <location>
        <begin position="102"/>
        <end position="118"/>
    </location>
</feature>
<evidence type="ECO:0000313" key="2">
    <source>
        <dbReference type="EMBL" id="KXZ43302.1"/>
    </source>
</evidence>
<evidence type="ECO:0000256" key="1">
    <source>
        <dbReference type="SAM" id="MobiDB-lite"/>
    </source>
</evidence>
<protein>
    <submittedName>
        <fullName evidence="2">Uncharacterized protein</fullName>
    </submittedName>
</protein>
<dbReference type="Proteomes" id="UP000075714">
    <property type="component" value="Unassembled WGS sequence"/>
</dbReference>
<dbReference type="EMBL" id="LSYV01000096">
    <property type="protein sequence ID" value="KXZ43302.1"/>
    <property type="molecule type" value="Genomic_DNA"/>
</dbReference>
<keyword evidence="3" id="KW-1185">Reference proteome</keyword>
<organism evidence="2 3">
    <name type="scientific">Gonium pectorale</name>
    <name type="common">Green alga</name>
    <dbReference type="NCBI Taxonomy" id="33097"/>
    <lineage>
        <taxon>Eukaryota</taxon>
        <taxon>Viridiplantae</taxon>
        <taxon>Chlorophyta</taxon>
        <taxon>core chlorophytes</taxon>
        <taxon>Chlorophyceae</taxon>
        <taxon>CS clade</taxon>
        <taxon>Chlamydomonadales</taxon>
        <taxon>Volvocaceae</taxon>
        <taxon>Gonium</taxon>
    </lineage>
</organism>
<name>A0A150G0C6_GONPE</name>